<dbReference type="SUPFAM" id="SSF47413">
    <property type="entry name" value="lambda repressor-like DNA-binding domains"/>
    <property type="match status" value="1"/>
</dbReference>
<dbReference type="InterPro" id="IPR001387">
    <property type="entry name" value="Cro/C1-type_HTH"/>
</dbReference>
<feature type="region of interest" description="Disordered" evidence="1">
    <location>
        <begin position="1"/>
        <end position="29"/>
    </location>
</feature>
<accession>A0ABT9Q4J0</accession>
<dbReference type="Pfam" id="PF17765">
    <property type="entry name" value="MLTR_LBD"/>
    <property type="match status" value="1"/>
</dbReference>
<dbReference type="SMART" id="SM00530">
    <property type="entry name" value="HTH_XRE"/>
    <property type="match status" value="1"/>
</dbReference>
<proteinExistence type="predicted"/>
<dbReference type="InterPro" id="IPR010982">
    <property type="entry name" value="Lambda_DNA-bd_dom_sf"/>
</dbReference>
<comment type="caution">
    <text evidence="3">The sequence shown here is derived from an EMBL/GenBank/DDBJ whole genome shotgun (WGS) entry which is preliminary data.</text>
</comment>
<dbReference type="Gene3D" id="3.30.450.180">
    <property type="match status" value="1"/>
</dbReference>
<dbReference type="EMBL" id="JAUSQU010000001">
    <property type="protein sequence ID" value="MDP9841646.1"/>
    <property type="molecule type" value="Genomic_DNA"/>
</dbReference>
<dbReference type="PANTHER" id="PTHR35010:SF2">
    <property type="entry name" value="BLL4672 PROTEIN"/>
    <property type="match status" value="1"/>
</dbReference>
<dbReference type="InterPro" id="IPR041413">
    <property type="entry name" value="MLTR_LBD"/>
</dbReference>
<reference evidence="3 4" key="1">
    <citation type="submission" date="2023-07" db="EMBL/GenBank/DDBJ databases">
        <title>Sequencing the genomes of 1000 actinobacteria strains.</title>
        <authorList>
            <person name="Klenk H.-P."/>
        </authorList>
    </citation>
    <scope>NUCLEOTIDE SEQUENCE [LARGE SCALE GENOMIC DNA]</scope>
    <source>
        <strain evidence="3 4">DSM 46740</strain>
    </source>
</reference>
<dbReference type="PANTHER" id="PTHR35010">
    <property type="entry name" value="BLL4672 PROTEIN-RELATED"/>
    <property type="match status" value="1"/>
</dbReference>
<evidence type="ECO:0000313" key="3">
    <source>
        <dbReference type="EMBL" id="MDP9841646.1"/>
    </source>
</evidence>
<keyword evidence="4" id="KW-1185">Reference proteome</keyword>
<dbReference type="Pfam" id="PF13560">
    <property type="entry name" value="HTH_31"/>
    <property type="match status" value="1"/>
</dbReference>
<dbReference type="Proteomes" id="UP001225356">
    <property type="component" value="Unassembled WGS sequence"/>
</dbReference>
<evidence type="ECO:0000259" key="2">
    <source>
        <dbReference type="PROSITE" id="PS50943"/>
    </source>
</evidence>
<evidence type="ECO:0000256" key="1">
    <source>
        <dbReference type="SAM" id="MobiDB-lite"/>
    </source>
</evidence>
<protein>
    <submittedName>
        <fullName evidence="3">Transcriptional regulator with XRE-family HTH domain</fullName>
    </submittedName>
</protein>
<organism evidence="3 4">
    <name type="scientific">Streptosporangium lutulentum</name>
    <dbReference type="NCBI Taxonomy" id="1461250"/>
    <lineage>
        <taxon>Bacteria</taxon>
        <taxon>Bacillati</taxon>
        <taxon>Actinomycetota</taxon>
        <taxon>Actinomycetes</taxon>
        <taxon>Streptosporangiales</taxon>
        <taxon>Streptosporangiaceae</taxon>
        <taxon>Streptosporangium</taxon>
    </lineage>
</organism>
<evidence type="ECO:0000313" key="4">
    <source>
        <dbReference type="Proteomes" id="UP001225356"/>
    </source>
</evidence>
<dbReference type="PROSITE" id="PS50943">
    <property type="entry name" value="HTH_CROC1"/>
    <property type="match status" value="1"/>
</dbReference>
<dbReference type="RefSeq" id="WP_307555150.1">
    <property type="nucleotide sequence ID" value="NZ_JAUSQU010000001.1"/>
</dbReference>
<dbReference type="Gene3D" id="1.10.260.40">
    <property type="entry name" value="lambda repressor-like DNA-binding domains"/>
    <property type="match status" value="1"/>
</dbReference>
<sequence length="313" mass="34261">MPLTMAGTAKDRESLAEAGTRGTTQDRPPSVMMEVMNRSELAEFLRNRRARVTPREVGLPEGDRRRTPGLRRQEVAQLAGMSIDYYIRLEQGRGPRPSHQVLGALGRALLLTADERAHLYNLAGDPPAPGGRPPKDVPRGILNLLSVLEDIPAYVLDARYDILAWNDLAGIVMGGLNSGSGGGFNVIRWIFGSPDVRANLEDEEKGRFARASVADLRAATGRYPGDAGIRSLVAEMLARSPEFAGLWAAHDVAIRRDHRKSLTHPLIGTIEVVCQVLPVPDRDQRLVLYTTEAGSPSHDALRMLGMLQRSPSR</sequence>
<name>A0ABT9Q4J0_9ACTN</name>
<feature type="domain" description="HTH cro/C1-type" evidence="2">
    <location>
        <begin position="69"/>
        <end position="116"/>
    </location>
</feature>
<gene>
    <name evidence="3" type="ORF">J2853_000857</name>
</gene>